<dbReference type="Gene3D" id="3.20.20.370">
    <property type="entry name" value="Glycoside hydrolase/deacetylase"/>
    <property type="match status" value="1"/>
</dbReference>
<name>A0AAC9RL34_9CLOT</name>
<proteinExistence type="predicted"/>
<dbReference type="CDD" id="cd10917">
    <property type="entry name" value="CE4_NodB_like_6s_7s"/>
    <property type="match status" value="1"/>
</dbReference>
<dbReference type="PROSITE" id="PS51677">
    <property type="entry name" value="NODB"/>
    <property type="match status" value="1"/>
</dbReference>
<reference evidence="2 4" key="1">
    <citation type="submission" date="2016-10" db="EMBL/GenBank/DDBJ databases">
        <title>Complete Genome Sequence of Acetogen Clostridium formicoaceticum ATCC 27076.</title>
        <authorList>
            <person name="Bao T."/>
            <person name="Cheng C."/>
            <person name="Zhao J."/>
            <person name="Yang S.-T."/>
            <person name="Wang J."/>
            <person name="Wang M."/>
        </authorList>
    </citation>
    <scope>NUCLEOTIDE SEQUENCE [LARGE SCALE GENOMIC DNA]</scope>
    <source>
        <strain evidence="2 4">ATCC 27076</strain>
    </source>
</reference>
<dbReference type="AlphaFoldDB" id="A0AAC9RL34"/>
<dbReference type="Proteomes" id="UP000177894">
    <property type="component" value="Chromosome"/>
</dbReference>
<keyword evidence="4" id="KW-1185">Reference proteome</keyword>
<dbReference type="InterPro" id="IPR002509">
    <property type="entry name" value="NODB_dom"/>
</dbReference>
<evidence type="ECO:0000313" key="3">
    <source>
        <dbReference type="EMBL" id="ARE87303.1"/>
    </source>
</evidence>
<protein>
    <submittedName>
        <fullName evidence="3">Peptidoglycan-N-acetylglucosamine deacetylase</fullName>
        <ecNumber evidence="3">3.5.1.104</ecNumber>
    </submittedName>
</protein>
<dbReference type="Proteomes" id="UP000192478">
    <property type="component" value="Chromosome"/>
</dbReference>
<evidence type="ECO:0000313" key="4">
    <source>
        <dbReference type="Proteomes" id="UP000177894"/>
    </source>
</evidence>
<reference evidence="3 5" key="2">
    <citation type="submission" date="2017-03" db="EMBL/GenBank/DDBJ databases">
        <title>Complete sequence of Clostridium formicaceticum DSM 92.</title>
        <authorList>
            <person name="Poehlein A."/>
            <person name="Karl M."/>
            <person name="Bengelsdorf F.R."/>
            <person name="Duerre P."/>
            <person name="Daniel R."/>
        </authorList>
    </citation>
    <scope>NUCLEOTIDE SEQUENCE [LARGE SCALE GENOMIC DNA]</scope>
    <source>
        <strain evidence="3 5">DSM 92</strain>
    </source>
</reference>
<dbReference type="SUPFAM" id="SSF88713">
    <property type="entry name" value="Glycoside hydrolase/deacetylase"/>
    <property type="match status" value="1"/>
</dbReference>
<dbReference type="Pfam" id="PF01522">
    <property type="entry name" value="Polysacc_deac_1"/>
    <property type="match status" value="1"/>
</dbReference>
<dbReference type="PANTHER" id="PTHR10587">
    <property type="entry name" value="GLYCOSYL TRANSFERASE-RELATED"/>
    <property type="match status" value="1"/>
</dbReference>
<gene>
    <name evidence="3" type="primary">pgdA_3</name>
    <name evidence="2" type="ORF">BJL90_13795</name>
    <name evidence="3" type="ORF">CLFO_17020</name>
</gene>
<dbReference type="InterPro" id="IPR011330">
    <property type="entry name" value="Glyco_hydro/deAcase_b/a-brl"/>
</dbReference>
<dbReference type="GO" id="GO:0016810">
    <property type="term" value="F:hydrolase activity, acting on carbon-nitrogen (but not peptide) bonds"/>
    <property type="evidence" value="ECO:0007669"/>
    <property type="project" value="InterPro"/>
</dbReference>
<organism evidence="3 5">
    <name type="scientific">Clostridium formicaceticum</name>
    <dbReference type="NCBI Taxonomy" id="1497"/>
    <lineage>
        <taxon>Bacteria</taxon>
        <taxon>Bacillati</taxon>
        <taxon>Bacillota</taxon>
        <taxon>Clostridia</taxon>
        <taxon>Eubacteriales</taxon>
        <taxon>Clostridiaceae</taxon>
        <taxon>Clostridium</taxon>
    </lineage>
</organism>
<dbReference type="EMBL" id="CP017603">
    <property type="protein sequence ID" value="AOY76830.1"/>
    <property type="molecule type" value="Genomic_DNA"/>
</dbReference>
<dbReference type="InterPro" id="IPR050248">
    <property type="entry name" value="Polysacc_deacetylase_ArnD"/>
</dbReference>
<sequence length="471" mass="54368">MKRYTFIILVMLSILLGIGMIEFKSTYFSVNDIVENLKNFKDTKFSKTTHTNWHEIQNLASIEEANDYVEKRLEKHFDIYLNKVLVDTGYDWDGKLFIPIRSMGKSLNWSVNWIPEKQMIQLVKENEKAYVDIINLFGKAYIDIDTLERILNIDQVVINENSIYLWKNDPNISQVDRKKTKYFNFYIDNMKMTDAAIEYENHLYVPTKIFALSLGRTFHYDAEEGYVTIDDEKVDTIFIEGVSYVTLKDIGSIIDISSHSFEFDDSNIPLKEPNIIFKGHRKKQIALTFDDYIDNEVLPLLDILDDCNVKASFFIIGNTIEANKDILKEIHKRGHLIANHTWDHLNNHTITDDEFRAQLISTQLVIQKNIGIVPLYYRPPGGYYNERMADIARDIGLTTAMWSLNSNDANFDSKPAHIIDTVLSNITPGSIIVMHTKRQSTIEALPSIIKSAKEQGYEFVKIDAFDTKGGI</sequence>
<dbReference type="KEGG" id="cfm:BJL90_13795"/>
<dbReference type="GO" id="GO:0005975">
    <property type="term" value="P:carbohydrate metabolic process"/>
    <property type="evidence" value="ECO:0007669"/>
    <property type="project" value="InterPro"/>
</dbReference>
<evidence type="ECO:0000313" key="2">
    <source>
        <dbReference type="EMBL" id="AOY76830.1"/>
    </source>
</evidence>
<evidence type="ECO:0000259" key="1">
    <source>
        <dbReference type="PROSITE" id="PS51677"/>
    </source>
</evidence>
<dbReference type="RefSeq" id="WP_070969105.1">
    <property type="nucleotide sequence ID" value="NZ_CP017603.1"/>
</dbReference>
<dbReference type="EMBL" id="CP020559">
    <property type="protein sequence ID" value="ARE87303.1"/>
    <property type="molecule type" value="Genomic_DNA"/>
</dbReference>
<accession>A0AAC9RL34</accession>
<dbReference type="EC" id="3.5.1.104" evidence="3"/>
<feature type="domain" description="NodB homology" evidence="1">
    <location>
        <begin position="283"/>
        <end position="460"/>
    </location>
</feature>
<evidence type="ECO:0000313" key="5">
    <source>
        <dbReference type="Proteomes" id="UP000192478"/>
    </source>
</evidence>
<keyword evidence="3" id="KW-0378">Hydrolase</keyword>